<keyword evidence="2" id="KW-1185">Reference proteome</keyword>
<evidence type="ECO:0008006" key="3">
    <source>
        <dbReference type="Google" id="ProtNLM"/>
    </source>
</evidence>
<comment type="caution">
    <text evidence="1">The sequence shown here is derived from an EMBL/GenBank/DDBJ whole genome shotgun (WGS) entry which is preliminary data.</text>
</comment>
<dbReference type="EMBL" id="LVVK01000003">
    <property type="protein sequence ID" value="OPB45982.1"/>
    <property type="molecule type" value="Genomic_DNA"/>
</dbReference>
<evidence type="ECO:0000313" key="2">
    <source>
        <dbReference type="Proteomes" id="UP000191004"/>
    </source>
</evidence>
<reference evidence="1 2" key="1">
    <citation type="submission" date="2016-04" db="EMBL/GenBank/DDBJ databases">
        <title>Multiple horizontal gene transfer events from other fungi enriched the ability of the initially mycotrophic fungus Trichoderma (Ascomycota) to feed on dead plant biomass.</title>
        <authorList>
            <person name="Atanasova L."/>
            <person name="Chenthamara K."/>
            <person name="Zhang J."/>
            <person name="Grujic M."/>
            <person name="Henrissat B."/>
            <person name="Kuo A."/>
            <person name="Aertz A."/>
            <person name="Salamov A."/>
            <person name="Lipzen A."/>
            <person name="Labutti K."/>
            <person name="Barry K."/>
            <person name="Miao Y."/>
            <person name="Rahimi M.J."/>
            <person name="Shen Q."/>
            <person name="Grigoriev I.V."/>
            <person name="Kubicek C.P."/>
            <person name="Druzhinina I.S."/>
        </authorList>
    </citation>
    <scope>NUCLEOTIDE SEQUENCE [LARGE SCALE GENOMIC DNA]</scope>
    <source>
        <strain evidence="1 2">NJAU 4742</strain>
    </source>
</reference>
<dbReference type="Proteomes" id="UP000191004">
    <property type="component" value="Unassembled WGS sequence"/>
</dbReference>
<gene>
    <name evidence="1" type="ORF">A0O28_0061020</name>
</gene>
<proteinExistence type="predicted"/>
<protein>
    <recommendedName>
        <fullName evidence="3">Zn(2)-C6 fungal-type domain-containing protein</fullName>
    </recommendedName>
</protein>
<organism evidence="1 2">
    <name type="scientific">Trichoderma guizhouense</name>
    <dbReference type="NCBI Taxonomy" id="1491466"/>
    <lineage>
        <taxon>Eukaryota</taxon>
        <taxon>Fungi</taxon>
        <taxon>Dikarya</taxon>
        <taxon>Ascomycota</taxon>
        <taxon>Pezizomycotina</taxon>
        <taxon>Sordariomycetes</taxon>
        <taxon>Hypocreomycetidae</taxon>
        <taxon>Hypocreales</taxon>
        <taxon>Hypocreaceae</taxon>
        <taxon>Trichoderma</taxon>
    </lineage>
</organism>
<evidence type="ECO:0000313" key="1">
    <source>
        <dbReference type="EMBL" id="OPB45982.1"/>
    </source>
</evidence>
<sequence length="497" mass="55302">MGHQKHAMHASKDCDKRRPSCLNCGRARRTCPGYEPSKDLKFINYVGEDNLNVLRQPPSESMHRAASFNLSGTLDWSDVEQDARLVFFNDYCIVSSNRSLSRGYLHGLQSMIAKADPNSELVQACTLIALANLGNKLGNTMYRHRAEGLYSLLLRSFRLSISNEAVFTTVESLITAALMGLYEIITSTGTYTGAHVAHAQGISAILISKFSPFDLLCDGKLFQIASSVPLEGLDVEIYTRPSLRNSPAVVTKASQKFSLMCTPLFNQSSSAIDFIYARTISLMLRAEPLLESETEATLDQLCQLRFEAEQLREAYTTWPDTVPPAWTPKWLGTISSKNSETLPDVGYWPATISCYYDLYVASLWNNYRKAALLVLNVILRCHYRINGRFSDQIFEASIQKDVEKLTEGIISSVPYLLTADLQIFVANAATGSPPIIPGRPLGGLLSMHTLFVLSTLSTTEEKLKNYIRNCLAWIGTRMGISQATVLSKYTSMNQFKC</sequence>
<dbReference type="InterPro" id="IPR053175">
    <property type="entry name" value="DHMBA_Reg_Transcription_Factor"/>
</dbReference>
<dbReference type="PANTHER" id="PTHR38791:SF5">
    <property type="entry name" value="TRANSCRIPTION FACTOR DBAG-RELATED"/>
    <property type="match status" value="1"/>
</dbReference>
<dbReference type="OrthoDB" id="3525185at2759"/>
<accession>A0A1T3CY11</accession>
<dbReference type="AlphaFoldDB" id="A0A1T3CY11"/>
<name>A0A1T3CY11_9HYPO</name>
<dbReference type="PANTHER" id="PTHR38791">
    <property type="entry name" value="ZN(II)2CYS6 TRANSCRIPTION FACTOR (EUROFUNG)-RELATED-RELATED"/>
    <property type="match status" value="1"/>
</dbReference>